<protein>
    <recommendedName>
        <fullName evidence="2">Helix-turn-helix domain-containing protein</fullName>
    </recommendedName>
</protein>
<dbReference type="AlphaFoldDB" id="A0A0F3IMN4"/>
<feature type="domain" description="Helix-turn-helix" evidence="2">
    <location>
        <begin position="5"/>
        <end position="52"/>
    </location>
</feature>
<evidence type="ECO:0000256" key="1">
    <source>
        <dbReference type="SAM" id="MobiDB-lite"/>
    </source>
</evidence>
<name>A0A0F3IMN4_9GAMM</name>
<reference evidence="3 4" key="2">
    <citation type="journal article" date="2016" name="Microb. Ecol.">
        <title>Genome Characteristics of a Novel Type I Methanotroph (Sn10-6) Isolated from a Flooded Indian Rice Field.</title>
        <authorList>
            <person name="Rahalkar M.C."/>
            <person name="Pandit P.S."/>
            <person name="Dhakephalkar P.K."/>
            <person name="Pore S."/>
            <person name="Arora P."/>
            <person name="Kapse N."/>
        </authorList>
    </citation>
    <scope>NUCLEOTIDE SEQUENCE [LARGE SCALE GENOMIC DNA]</scope>
    <source>
        <strain evidence="3 4">Sn10-6</strain>
    </source>
</reference>
<accession>A0A0F3IMN4</accession>
<evidence type="ECO:0000313" key="4">
    <source>
        <dbReference type="Proteomes" id="UP000033684"/>
    </source>
</evidence>
<dbReference type="Pfam" id="PF12728">
    <property type="entry name" value="HTH_17"/>
    <property type="match status" value="1"/>
</dbReference>
<sequence>MDEIMTTAIAADFLHLKPAALLKLANAGEIPATKIGDDWRFVKSQLITFMATKASAEQNIRKSMQPELTQQQTEKTRQRQTARGKN</sequence>
<feature type="region of interest" description="Disordered" evidence="1">
    <location>
        <begin position="58"/>
        <end position="86"/>
    </location>
</feature>
<gene>
    <name evidence="3" type="ORF">VZ94_00855</name>
</gene>
<organism evidence="3 4">
    <name type="scientific">Methylocucumis oryzae</name>
    <dbReference type="NCBI Taxonomy" id="1632867"/>
    <lineage>
        <taxon>Bacteria</taxon>
        <taxon>Pseudomonadati</taxon>
        <taxon>Pseudomonadota</taxon>
        <taxon>Gammaproteobacteria</taxon>
        <taxon>Methylococcales</taxon>
        <taxon>Methylococcaceae</taxon>
        <taxon>Methylocucumis</taxon>
    </lineage>
</organism>
<dbReference type="OrthoDB" id="9800023at2"/>
<keyword evidence="4" id="KW-1185">Reference proteome</keyword>
<reference evidence="4" key="1">
    <citation type="submission" date="2015-03" db="EMBL/GenBank/DDBJ databases">
        <title>Draft genome sequence of a novel methanotroph (Sn10-6) isolated from flooded ricefield rhizosphere in India.</title>
        <authorList>
            <person name="Pandit P.S."/>
            <person name="Pore S.D."/>
            <person name="Arora P."/>
            <person name="Kapse N.G."/>
            <person name="Dhakephalkar P.K."/>
            <person name="Rahalkar M.C."/>
        </authorList>
    </citation>
    <scope>NUCLEOTIDE SEQUENCE [LARGE SCALE GENOMIC DNA]</scope>
    <source>
        <strain evidence="4">Sn10-6</strain>
    </source>
</reference>
<dbReference type="Proteomes" id="UP000033684">
    <property type="component" value="Unassembled WGS sequence"/>
</dbReference>
<feature type="compositionally biased region" description="Polar residues" evidence="1">
    <location>
        <begin position="58"/>
        <end position="68"/>
    </location>
</feature>
<comment type="caution">
    <text evidence="3">The sequence shown here is derived from an EMBL/GenBank/DDBJ whole genome shotgun (WGS) entry which is preliminary data.</text>
</comment>
<dbReference type="InterPro" id="IPR041657">
    <property type="entry name" value="HTH_17"/>
</dbReference>
<dbReference type="EMBL" id="LAJX01000007">
    <property type="protein sequence ID" value="KJV08000.1"/>
    <property type="molecule type" value="Genomic_DNA"/>
</dbReference>
<evidence type="ECO:0000313" key="3">
    <source>
        <dbReference type="EMBL" id="KJV08000.1"/>
    </source>
</evidence>
<dbReference type="RefSeq" id="WP_045777771.1">
    <property type="nucleotide sequence ID" value="NZ_LAJX01000007.1"/>
</dbReference>
<evidence type="ECO:0000259" key="2">
    <source>
        <dbReference type="Pfam" id="PF12728"/>
    </source>
</evidence>
<proteinExistence type="predicted"/>